<dbReference type="EMBL" id="FXTN01000020">
    <property type="protein sequence ID" value="SMO99154.1"/>
    <property type="molecule type" value="Genomic_DNA"/>
</dbReference>
<evidence type="ECO:0000313" key="3">
    <source>
        <dbReference type="Proteomes" id="UP000320300"/>
    </source>
</evidence>
<protein>
    <submittedName>
        <fullName evidence="2">NADH-flavin reductase</fullName>
    </submittedName>
</protein>
<keyword evidence="3" id="KW-1185">Reference proteome</keyword>
<dbReference type="Proteomes" id="UP000320300">
    <property type="component" value="Unassembled WGS sequence"/>
</dbReference>
<reference evidence="2 3" key="1">
    <citation type="submission" date="2017-05" db="EMBL/GenBank/DDBJ databases">
        <authorList>
            <person name="Varghese N."/>
            <person name="Submissions S."/>
        </authorList>
    </citation>
    <scope>NUCLEOTIDE SEQUENCE [LARGE SCALE GENOMIC DNA]</scope>
    <source>
        <strain evidence="2 3">DSM 19036</strain>
    </source>
</reference>
<dbReference type="PANTHER" id="PTHR43355">
    <property type="entry name" value="FLAVIN REDUCTASE (NADPH)"/>
    <property type="match status" value="1"/>
</dbReference>
<proteinExistence type="predicted"/>
<organism evidence="2 3">
    <name type="scientific">Pedobacter westerhofensis</name>
    <dbReference type="NCBI Taxonomy" id="425512"/>
    <lineage>
        <taxon>Bacteria</taxon>
        <taxon>Pseudomonadati</taxon>
        <taxon>Bacteroidota</taxon>
        <taxon>Sphingobacteriia</taxon>
        <taxon>Sphingobacteriales</taxon>
        <taxon>Sphingobacteriaceae</taxon>
        <taxon>Pedobacter</taxon>
    </lineage>
</organism>
<evidence type="ECO:0000313" key="2">
    <source>
        <dbReference type="EMBL" id="SMO99154.1"/>
    </source>
</evidence>
<dbReference type="InterPro" id="IPR051606">
    <property type="entry name" value="Polyketide_Oxido-like"/>
</dbReference>
<dbReference type="GO" id="GO:0016646">
    <property type="term" value="F:oxidoreductase activity, acting on the CH-NH group of donors, NAD or NADP as acceptor"/>
    <property type="evidence" value="ECO:0007669"/>
    <property type="project" value="TreeGrafter"/>
</dbReference>
<dbReference type="SUPFAM" id="SSF51735">
    <property type="entry name" value="NAD(P)-binding Rossmann-fold domains"/>
    <property type="match status" value="1"/>
</dbReference>
<dbReference type="RefSeq" id="WP_142531227.1">
    <property type="nucleotide sequence ID" value="NZ_CBCSJO010000017.1"/>
</dbReference>
<dbReference type="InterPro" id="IPR016040">
    <property type="entry name" value="NAD(P)-bd_dom"/>
</dbReference>
<dbReference type="OrthoDB" id="9790734at2"/>
<dbReference type="InterPro" id="IPR036291">
    <property type="entry name" value="NAD(P)-bd_dom_sf"/>
</dbReference>
<accession>A0A521FSU0</accession>
<dbReference type="PANTHER" id="PTHR43355:SF2">
    <property type="entry name" value="FLAVIN REDUCTASE (NADPH)"/>
    <property type="match status" value="1"/>
</dbReference>
<gene>
    <name evidence="2" type="ORF">SAMN06265348_12031</name>
</gene>
<dbReference type="Gene3D" id="3.40.50.720">
    <property type="entry name" value="NAD(P)-binding Rossmann-like Domain"/>
    <property type="match status" value="1"/>
</dbReference>
<dbReference type="Pfam" id="PF13460">
    <property type="entry name" value="NAD_binding_10"/>
    <property type="match status" value="1"/>
</dbReference>
<name>A0A521FSU0_9SPHI</name>
<feature type="domain" description="NAD(P)-binding" evidence="1">
    <location>
        <begin position="8"/>
        <end position="197"/>
    </location>
</feature>
<dbReference type="AlphaFoldDB" id="A0A521FSU0"/>
<sequence>MKHIAIVGATGSTGKELVRLAIEADYKVTVIVRYPSKMKSQNGVSIITGDVTDLVGLVKAFENIDAVISCFGPSDHRKVGTLMSTGTTNIVKACEKNAIKRFIFMSGFVQADYSEMAIVTRLITPIFRMIYHQSYNDKNIAESAIQNSNLDWTIVRAPGLNHSQPTGKYKAGIKTEIYFGLMPFADCAQCLLDAIDEKGWAKQIINVGKK</sequence>
<evidence type="ECO:0000259" key="1">
    <source>
        <dbReference type="Pfam" id="PF13460"/>
    </source>
</evidence>